<dbReference type="PANTHER" id="PTHR37313">
    <property type="entry name" value="UPF0749 PROTEIN RV1825"/>
    <property type="match status" value="1"/>
</dbReference>
<proteinExistence type="inferred from homology"/>
<dbReference type="Proteomes" id="UP000234331">
    <property type="component" value="Unassembled WGS sequence"/>
</dbReference>
<dbReference type="AlphaFoldDB" id="A0A2I2KSS5"/>
<dbReference type="Pfam" id="PF05949">
    <property type="entry name" value="DUF881"/>
    <property type="match status" value="1"/>
</dbReference>
<feature type="compositionally biased region" description="Low complexity" evidence="2">
    <location>
        <begin position="146"/>
        <end position="169"/>
    </location>
</feature>
<accession>A0A2I2KSS5</accession>
<dbReference type="GO" id="GO:0005886">
    <property type="term" value="C:plasma membrane"/>
    <property type="evidence" value="ECO:0007669"/>
    <property type="project" value="TreeGrafter"/>
</dbReference>
<sequence>MVITRGEMDGAGDEAAASAGGDEEDRPGVDAARPAWLAAAWRGRLAAAWRGRLAAVRPGQPGAPRRGRRVVVVGVVFCLGLLAGVVVGHVGPFGSAGDREDTALVAGGIPGVVAAESRRVDARREASAGSSDVPGPVVGSEGRGPSGSASPSTSPGGSVSPGGSPTAGSPTGGGGRSGPDAAAQALAAGLAGPVGAAAVRGPALTVELNDAPASSRHGPYPPGVAAPGPDDLVVHQQDVQAVVNALWAGGAEAMTIMDRRVTARTAVRCVGNTLLLGGEVFSPPFRITAIGDIAALRAHLRDDPQVTIYRQYVSAYRLGYRVTENPDARLPAADLRAASGRPGAEPN</sequence>
<keyword evidence="5" id="KW-1185">Reference proteome</keyword>
<evidence type="ECO:0000313" key="5">
    <source>
        <dbReference type="Proteomes" id="UP000234331"/>
    </source>
</evidence>
<feature type="transmembrane region" description="Helical" evidence="3">
    <location>
        <begin position="70"/>
        <end position="91"/>
    </location>
</feature>
<keyword evidence="3" id="KW-1133">Transmembrane helix</keyword>
<dbReference type="Gene3D" id="3.30.70.1880">
    <property type="entry name" value="Protein of unknown function DUF881"/>
    <property type="match status" value="1"/>
</dbReference>
<reference evidence="4 5" key="1">
    <citation type="submission" date="2017-06" db="EMBL/GenBank/DDBJ databases">
        <authorList>
            <person name="Kim H.J."/>
            <person name="Triplett B.A."/>
        </authorList>
    </citation>
    <scope>NUCLEOTIDE SEQUENCE [LARGE SCALE GENOMIC DNA]</scope>
    <source>
        <strain evidence="4">FRACA_ARgP5</strain>
    </source>
</reference>
<feature type="region of interest" description="Disordered" evidence="2">
    <location>
        <begin position="118"/>
        <end position="181"/>
    </location>
</feature>
<keyword evidence="3" id="KW-0472">Membrane</keyword>
<evidence type="ECO:0000256" key="2">
    <source>
        <dbReference type="SAM" id="MobiDB-lite"/>
    </source>
</evidence>
<feature type="region of interest" description="Disordered" evidence="2">
    <location>
        <begin position="210"/>
        <end position="229"/>
    </location>
</feature>
<comment type="similarity">
    <text evidence="1">Belongs to the UPF0749 family.</text>
</comment>
<dbReference type="RefSeq" id="WP_243407622.1">
    <property type="nucleotide sequence ID" value="NZ_FZMO01000195.1"/>
</dbReference>
<dbReference type="EMBL" id="FZMO01000195">
    <property type="protein sequence ID" value="SNQ48741.1"/>
    <property type="molecule type" value="Genomic_DNA"/>
</dbReference>
<evidence type="ECO:0000313" key="4">
    <source>
        <dbReference type="EMBL" id="SNQ48741.1"/>
    </source>
</evidence>
<organism evidence="4 5">
    <name type="scientific">Frankia canadensis</name>
    <dbReference type="NCBI Taxonomy" id="1836972"/>
    <lineage>
        <taxon>Bacteria</taxon>
        <taxon>Bacillati</taxon>
        <taxon>Actinomycetota</taxon>
        <taxon>Actinomycetes</taxon>
        <taxon>Frankiales</taxon>
        <taxon>Frankiaceae</taxon>
        <taxon>Frankia</taxon>
    </lineage>
</organism>
<evidence type="ECO:0000256" key="3">
    <source>
        <dbReference type="SAM" id="Phobius"/>
    </source>
</evidence>
<keyword evidence="3" id="KW-0812">Transmembrane</keyword>
<dbReference type="InterPro" id="IPR010273">
    <property type="entry name" value="DUF881"/>
</dbReference>
<evidence type="ECO:0008006" key="6">
    <source>
        <dbReference type="Google" id="ProtNLM"/>
    </source>
</evidence>
<name>A0A2I2KSS5_9ACTN</name>
<dbReference type="PANTHER" id="PTHR37313:SF4">
    <property type="entry name" value="CONSERVED MEMBRANE PROTEIN-RELATED"/>
    <property type="match status" value="1"/>
</dbReference>
<feature type="region of interest" description="Disordered" evidence="2">
    <location>
        <begin position="1"/>
        <end position="29"/>
    </location>
</feature>
<evidence type="ECO:0000256" key="1">
    <source>
        <dbReference type="ARBA" id="ARBA00009108"/>
    </source>
</evidence>
<gene>
    <name evidence="4" type="ORF">FRACA_2740002</name>
</gene>
<protein>
    <recommendedName>
        <fullName evidence="6">DUF881 domain-containing protein</fullName>
    </recommendedName>
</protein>